<feature type="region of interest" description="Disordered" evidence="1">
    <location>
        <begin position="177"/>
        <end position="220"/>
    </location>
</feature>
<reference evidence="3" key="1">
    <citation type="submission" date="2016-11" db="UniProtKB">
        <authorList>
            <consortium name="WormBaseParasite"/>
        </authorList>
    </citation>
    <scope>IDENTIFICATION</scope>
</reference>
<keyword evidence="2" id="KW-1185">Reference proteome</keyword>
<dbReference type="Proteomes" id="UP000095287">
    <property type="component" value="Unplaced"/>
</dbReference>
<feature type="compositionally biased region" description="Low complexity" evidence="1">
    <location>
        <begin position="192"/>
        <end position="213"/>
    </location>
</feature>
<evidence type="ECO:0000313" key="3">
    <source>
        <dbReference type="WBParaSite" id="L893_g902.t1"/>
    </source>
</evidence>
<sequence>MIVWDNCLSGSAVCYREWASVFRGGHLLSPFLSSNKWSITAIMNADGVTADGSCWEDFVDAPMVGQPACYPLGYLPAEPYNPYYGLAEVMYVTPAYEVQPMQGYMNAGYTCDPAAFYDVANGGMYQPNAAYVYGQATYYNTAEGINYQPNTPYYYEAAPTYMGAYYQPFEQGHPAAFSGGAPINPGSEGGNASTNYDASDTSTSTDPSMASSDENADPQGGTVVRSVIKCESHLDANGNITSFRVLTEYSPPLPSCLPPPLVPSTLPPPALVPSLGYYGQH</sequence>
<dbReference type="AlphaFoldDB" id="A0A1I8ATW7"/>
<accession>A0A1I8ATW7</accession>
<evidence type="ECO:0000313" key="2">
    <source>
        <dbReference type="Proteomes" id="UP000095287"/>
    </source>
</evidence>
<organism evidence="2 3">
    <name type="scientific">Steinernema glaseri</name>
    <dbReference type="NCBI Taxonomy" id="37863"/>
    <lineage>
        <taxon>Eukaryota</taxon>
        <taxon>Metazoa</taxon>
        <taxon>Ecdysozoa</taxon>
        <taxon>Nematoda</taxon>
        <taxon>Chromadorea</taxon>
        <taxon>Rhabditida</taxon>
        <taxon>Tylenchina</taxon>
        <taxon>Panagrolaimomorpha</taxon>
        <taxon>Strongyloidoidea</taxon>
        <taxon>Steinernematidae</taxon>
        <taxon>Steinernema</taxon>
    </lineage>
</organism>
<proteinExistence type="predicted"/>
<protein>
    <submittedName>
        <fullName evidence="3">YTH domain-containing protein</fullName>
    </submittedName>
</protein>
<name>A0A1I8ATW7_9BILA</name>
<dbReference type="WBParaSite" id="L893_g902.t1">
    <property type="protein sequence ID" value="L893_g902.t1"/>
    <property type="gene ID" value="L893_g902"/>
</dbReference>
<evidence type="ECO:0000256" key="1">
    <source>
        <dbReference type="SAM" id="MobiDB-lite"/>
    </source>
</evidence>